<proteinExistence type="predicted"/>
<feature type="domain" description="DUF306" evidence="1">
    <location>
        <begin position="155"/>
        <end position="236"/>
    </location>
</feature>
<comment type="caution">
    <text evidence="2">The sequence shown here is derived from an EMBL/GenBank/DDBJ whole genome shotgun (WGS) entry which is preliminary data.</text>
</comment>
<feature type="domain" description="DUF306" evidence="1">
    <location>
        <begin position="26"/>
        <end position="129"/>
    </location>
</feature>
<keyword evidence="3" id="KW-1185">Reference proteome</keyword>
<dbReference type="Gene3D" id="2.40.128.270">
    <property type="match status" value="2"/>
</dbReference>
<dbReference type="RefSeq" id="WP_180135511.1">
    <property type="nucleotide sequence ID" value="NZ_JABMKT010000006.1"/>
</dbReference>
<dbReference type="InterPro" id="IPR038670">
    <property type="entry name" value="HslJ-like_sf"/>
</dbReference>
<dbReference type="InterPro" id="IPR053147">
    <property type="entry name" value="Hsp_HslJ-like"/>
</dbReference>
<organism evidence="2 3">
    <name type="scientific">Streptobacillus felis</name>
    <dbReference type="NCBI Taxonomy" id="1384509"/>
    <lineage>
        <taxon>Bacteria</taxon>
        <taxon>Fusobacteriati</taxon>
        <taxon>Fusobacteriota</taxon>
        <taxon>Fusobacteriia</taxon>
        <taxon>Fusobacteriales</taxon>
        <taxon>Leptotrichiaceae</taxon>
        <taxon>Streptobacillus</taxon>
    </lineage>
</organism>
<evidence type="ECO:0000313" key="2">
    <source>
        <dbReference type="EMBL" id="NYV27574.1"/>
    </source>
</evidence>
<dbReference type="Pfam" id="PF03724">
    <property type="entry name" value="META"/>
    <property type="match status" value="2"/>
</dbReference>
<dbReference type="PANTHER" id="PTHR35535:SF1">
    <property type="entry name" value="HEAT SHOCK PROTEIN HSLJ"/>
    <property type="match status" value="1"/>
</dbReference>
<dbReference type="PANTHER" id="PTHR35535">
    <property type="entry name" value="HEAT SHOCK PROTEIN HSLJ"/>
    <property type="match status" value="1"/>
</dbReference>
<dbReference type="Proteomes" id="UP000526184">
    <property type="component" value="Unassembled WGS sequence"/>
</dbReference>
<name>A0A7Z0T855_9FUSO</name>
<sequence>MKKIMLTVLSITTLFACSSIKTLEVEDKDFVLESIQYTENDKINALGKGMTLEFENKKLSGKSSVNNFFAGYKVENNKLIVDGLGITRMAGDPKDMELETEYLNALQTNKHISKEGEKLVLESQNGMKLIYTKEIDDDVLENKSFKLINPEFSGAEITIGFKDDNVFGKSGVNNYFTTYEIEDNVLILQTIGSTLMAGDQKTMDLEFKYLAMLNNVIGIEYENNILTLYTKDNQKLIFNEVK</sequence>
<evidence type="ECO:0000313" key="3">
    <source>
        <dbReference type="Proteomes" id="UP000526184"/>
    </source>
</evidence>
<gene>
    <name evidence="2" type="ORF">HP397_01860</name>
</gene>
<dbReference type="PROSITE" id="PS51257">
    <property type="entry name" value="PROKAR_LIPOPROTEIN"/>
    <property type="match status" value="1"/>
</dbReference>
<accession>A0A7Z0T855</accession>
<dbReference type="EMBL" id="JABMKT010000006">
    <property type="protein sequence ID" value="NYV27574.1"/>
    <property type="molecule type" value="Genomic_DNA"/>
</dbReference>
<reference evidence="2 3" key="1">
    <citation type="submission" date="2020-05" db="EMBL/GenBank/DDBJ databases">
        <title>Streptobacillus felis strain LHL191014123.</title>
        <authorList>
            <person name="Fawzy A."/>
            <person name="Rau J."/>
            <person name="Risse K."/>
            <person name="Schauerte N."/>
            <person name="Geiger C."/>
            <person name="Blom J."/>
            <person name="Imirzalioglu C."/>
            <person name="Falgenhauer J."/>
            <person name="Bach A."/>
            <person name="Herden C."/>
            <person name="Eisenberg T."/>
        </authorList>
    </citation>
    <scope>NUCLEOTIDE SEQUENCE [LARGE SCALE GENOMIC DNA]</scope>
    <source>
        <strain evidence="2 3">LHL191014123</strain>
    </source>
</reference>
<dbReference type="AlphaFoldDB" id="A0A7Z0T855"/>
<dbReference type="InterPro" id="IPR005184">
    <property type="entry name" value="DUF306_Meta_HslJ"/>
</dbReference>
<protein>
    <submittedName>
        <fullName evidence="2">META domain-containing protein</fullName>
    </submittedName>
</protein>
<evidence type="ECO:0000259" key="1">
    <source>
        <dbReference type="Pfam" id="PF03724"/>
    </source>
</evidence>